<dbReference type="AlphaFoldDB" id="A0A0F9JV54"/>
<protein>
    <submittedName>
        <fullName evidence="1">Uncharacterized protein</fullName>
    </submittedName>
</protein>
<reference evidence="1" key="1">
    <citation type="journal article" date="2015" name="Nature">
        <title>Complex archaea that bridge the gap between prokaryotes and eukaryotes.</title>
        <authorList>
            <person name="Spang A."/>
            <person name="Saw J.H."/>
            <person name="Jorgensen S.L."/>
            <person name="Zaremba-Niedzwiedzka K."/>
            <person name="Martijn J."/>
            <person name="Lind A.E."/>
            <person name="van Eijk R."/>
            <person name="Schleper C."/>
            <person name="Guy L."/>
            <person name="Ettema T.J."/>
        </authorList>
    </citation>
    <scope>NUCLEOTIDE SEQUENCE</scope>
</reference>
<evidence type="ECO:0000313" key="1">
    <source>
        <dbReference type="EMBL" id="KKM73704.1"/>
    </source>
</evidence>
<comment type="caution">
    <text evidence="1">The sequence shown here is derived from an EMBL/GenBank/DDBJ whole genome shotgun (WGS) entry which is preliminary data.</text>
</comment>
<name>A0A0F9JV54_9ZZZZ</name>
<dbReference type="EMBL" id="LAZR01009258">
    <property type="protein sequence ID" value="KKM73704.1"/>
    <property type="molecule type" value="Genomic_DNA"/>
</dbReference>
<proteinExistence type="predicted"/>
<gene>
    <name evidence="1" type="ORF">LCGC14_1407670</name>
</gene>
<sequence length="159" mass="18495">MKPILFSGEMVKAMLEGRKTQTRRIVKPQPERVNDAFDGTWDWKGHLYDDLTLAMILKDNCPYGQVGDRLWVRETFSSDIYHSSGSTLYRADGRDCYTEYGTDREHKIRWKPSIHMPRWASRITLEITGVKVERIQDISLLDCEEEGVTNPDFPARLLD</sequence>
<accession>A0A0F9JV54</accession>
<feature type="non-terminal residue" evidence="1">
    <location>
        <position position="159"/>
    </location>
</feature>
<organism evidence="1">
    <name type="scientific">marine sediment metagenome</name>
    <dbReference type="NCBI Taxonomy" id="412755"/>
    <lineage>
        <taxon>unclassified sequences</taxon>
        <taxon>metagenomes</taxon>
        <taxon>ecological metagenomes</taxon>
    </lineage>
</organism>